<reference evidence="4" key="3">
    <citation type="submission" date="2020-12" db="UniProtKB">
        <authorList>
            <consortium name="WormBaseParasite"/>
        </authorList>
    </citation>
    <scope>IDENTIFICATION</scope>
</reference>
<sequence>MKKNSILTVVVISVICFFIQHIQAIDSEGTTNYVVETTNPTIENIHTTISHVTQNTPDHHYVDVFPTDDSFVPTPDSDISKDSTLLNKH</sequence>
<dbReference type="WormBase" id="SRAE_1000040400">
    <property type="protein sequence ID" value="SRP06373"/>
    <property type="gene ID" value="WBGene00257000"/>
</dbReference>
<keyword evidence="3" id="KW-1185">Reference proteome</keyword>
<protein>
    <submittedName>
        <fullName evidence="4">Secreted protein</fullName>
    </submittedName>
</protein>
<dbReference type="RefSeq" id="XP_024501332.1">
    <property type="nucleotide sequence ID" value="XM_024647233.1"/>
</dbReference>
<name>A0A090KXA6_STRRB</name>
<proteinExistence type="predicted"/>
<dbReference type="Proteomes" id="UP000035682">
    <property type="component" value="Unplaced"/>
</dbReference>
<evidence type="ECO:0000256" key="1">
    <source>
        <dbReference type="SAM" id="SignalP"/>
    </source>
</evidence>
<evidence type="ECO:0000313" key="3">
    <source>
        <dbReference type="Proteomes" id="UP000035682"/>
    </source>
</evidence>
<dbReference type="GeneID" id="36374495"/>
<organism evidence="2">
    <name type="scientific">Strongyloides ratti</name>
    <name type="common">Parasitic roundworm</name>
    <dbReference type="NCBI Taxonomy" id="34506"/>
    <lineage>
        <taxon>Eukaryota</taxon>
        <taxon>Metazoa</taxon>
        <taxon>Ecdysozoa</taxon>
        <taxon>Nematoda</taxon>
        <taxon>Chromadorea</taxon>
        <taxon>Rhabditida</taxon>
        <taxon>Tylenchina</taxon>
        <taxon>Panagrolaimomorpha</taxon>
        <taxon>Strongyloidoidea</taxon>
        <taxon>Strongyloididae</taxon>
        <taxon>Strongyloides</taxon>
    </lineage>
</organism>
<reference evidence="3" key="2">
    <citation type="submission" date="2014-09" db="EMBL/GenBank/DDBJ databases">
        <authorList>
            <person name="Martin A.A."/>
        </authorList>
    </citation>
    <scope>NUCLEOTIDE SEQUENCE</scope>
    <source>
        <strain evidence="3">ED321</strain>
    </source>
</reference>
<accession>A0A090KXA6</accession>
<feature type="signal peptide" evidence="1">
    <location>
        <begin position="1"/>
        <end position="24"/>
    </location>
</feature>
<dbReference type="CTD" id="36374495"/>
<evidence type="ECO:0000313" key="2">
    <source>
        <dbReference type="EMBL" id="CEF62130.1"/>
    </source>
</evidence>
<dbReference type="AlphaFoldDB" id="A0A090KXA6"/>
<reference evidence="2" key="1">
    <citation type="submission" date="2014-09" db="EMBL/GenBank/DDBJ databases">
        <authorList>
            <person name="Aslett A.Martin."/>
        </authorList>
    </citation>
    <scope>NUCLEOTIDE SEQUENCE</scope>
    <source>
        <strain evidence="2">ED321 Heterogonic</strain>
    </source>
</reference>
<dbReference type="EMBL" id="LN609528">
    <property type="protein sequence ID" value="CEF62130.1"/>
    <property type="molecule type" value="Genomic_DNA"/>
</dbReference>
<gene>
    <name evidence="2 4 5" type="ORF">SRAE_1000040400</name>
</gene>
<evidence type="ECO:0000313" key="4">
    <source>
        <dbReference type="WBParaSite" id="SRAE_1000040400.1"/>
    </source>
</evidence>
<evidence type="ECO:0000313" key="5">
    <source>
        <dbReference type="WormBase" id="SRAE_1000040400"/>
    </source>
</evidence>
<dbReference type="WBParaSite" id="SRAE_1000040400.1">
    <property type="protein sequence ID" value="SRAE_1000040400.1"/>
    <property type="gene ID" value="WBGene00257000"/>
</dbReference>
<keyword evidence="1" id="KW-0732">Signal</keyword>
<feature type="chain" id="PRO_5015030247" evidence="1">
    <location>
        <begin position="25"/>
        <end position="89"/>
    </location>
</feature>